<evidence type="ECO:0000256" key="6">
    <source>
        <dbReference type="ARBA" id="ARBA00022764"/>
    </source>
</evidence>
<evidence type="ECO:0000313" key="13">
    <source>
        <dbReference type="EMBL" id="OUR74907.1"/>
    </source>
</evidence>
<dbReference type="Pfam" id="PF13365">
    <property type="entry name" value="Trypsin_2"/>
    <property type="match status" value="1"/>
</dbReference>
<dbReference type="PANTHER" id="PTHR22939:SF129">
    <property type="entry name" value="SERINE PROTEASE HTRA2, MITOCHONDRIAL"/>
    <property type="match status" value="1"/>
</dbReference>
<dbReference type="InterPro" id="IPR041489">
    <property type="entry name" value="PDZ_6"/>
</dbReference>
<comment type="caution">
    <text evidence="13">The sequence shown here is derived from an EMBL/GenBank/DDBJ whole genome shotgun (WGS) entry which is preliminary data.</text>
</comment>
<dbReference type="GO" id="GO:0004252">
    <property type="term" value="F:serine-type endopeptidase activity"/>
    <property type="evidence" value="ECO:0007669"/>
    <property type="project" value="InterPro"/>
</dbReference>
<keyword evidence="3 13" id="KW-0645">Protease</keyword>
<evidence type="ECO:0000256" key="11">
    <source>
        <dbReference type="SAM" id="SignalP"/>
    </source>
</evidence>
<evidence type="ECO:0000256" key="7">
    <source>
        <dbReference type="ARBA" id="ARBA00022801"/>
    </source>
</evidence>
<name>A0A1Y5E2L4_COLPS</name>
<dbReference type="InterPro" id="IPR001940">
    <property type="entry name" value="Peptidase_S1C"/>
</dbReference>
<gene>
    <name evidence="13" type="ORF">A9Q75_19390</name>
</gene>
<dbReference type="FunFam" id="2.40.10.120:FF:000001">
    <property type="entry name" value="Periplasmic serine endoprotease DegP-like"/>
    <property type="match status" value="1"/>
</dbReference>
<dbReference type="GO" id="GO:0006508">
    <property type="term" value="P:proteolysis"/>
    <property type="evidence" value="ECO:0007669"/>
    <property type="project" value="UniProtKB-KW"/>
</dbReference>
<feature type="binding site" evidence="10">
    <location>
        <position position="151"/>
    </location>
    <ligand>
        <name>substrate</name>
    </ligand>
</feature>
<keyword evidence="4 11" id="KW-0732">Signal</keyword>
<feature type="active site" description="Charge relay system" evidence="9">
    <location>
        <position position="151"/>
    </location>
</feature>
<sequence length="463" mass="49151">MKNSFKPSKSSKYSKLSIVISAALLSSTLALTSAPALANLPAQVDGHVMPSLAPMLEHATPAVVSISVIGTHKVPQQNVPDAFKFFFGNKGKNQAQQRPFRGLGSGVIIDSDEGYVVTNNHVIENADKIMITLKDGRQLEAKKIGSDAKSDIALLQIDSENLSEIKLADSDNLRVGDFTVAIGSPFGLGQTVTSGIVSALGRSNLNIEHYEDFIQTDAAINSGNSGGALVNLRGELIGINTAILGPSGGNVGIGFAIPSNMMHNLITQIIEFGEVHRGILGVSGRSVNSEIAKAMELETSQGGFIEQVMPDSAADEAGIKAGDVIIAVNGKAIKSFFELRAKIGSIGANKKVKLTVIRDGDNKVFTVKLKQDQSADIAAASIHTMLDGTQLKNDTKKQAIIIEQVAEGSPAQMAGFRAGDIITGVNRSRIKDIAQLRDYLKDKSGVLALNIVRDNHSQYIMIR</sequence>
<dbReference type="NCBIfam" id="TIGR02037">
    <property type="entry name" value="degP_htrA_DO"/>
    <property type="match status" value="1"/>
</dbReference>
<dbReference type="SMART" id="SM00228">
    <property type="entry name" value="PDZ"/>
    <property type="match status" value="2"/>
</dbReference>
<feature type="active site" description="Charge relay system" evidence="9">
    <location>
        <position position="121"/>
    </location>
</feature>
<feature type="binding site" evidence="10">
    <location>
        <begin position="223"/>
        <end position="225"/>
    </location>
    <ligand>
        <name>substrate</name>
    </ligand>
</feature>
<keyword evidence="8" id="KW-0720">Serine protease</keyword>
<keyword evidence="6" id="KW-0574">Periplasm</keyword>
<dbReference type="SUPFAM" id="SSF50156">
    <property type="entry name" value="PDZ domain-like"/>
    <property type="match status" value="2"/>
</dbReference>
<feature type="chain" id="PRO_5039234674" evidence="11">
    <location>
        <begin position="39"/>
        <end position="463"/>
    </location>
</feature>
<feature type="active site" description="Charge relay system" evidence="9">
    <location>
        <position position="225"/>
    </location>
</feature>
<feature type="signal peptide" evidence="11">
    <location>
        <begin position="1"/>
        <end position="38"/>
    </location>
</feature>
<evidence type="ECO:0000256" key="10">
    <source>
        <dbReference type="PIRSR" id="PIRSR611782-2"/>
    </source>
</evidence>
<proteinExistence type="inferred from homology"/>
<dbReference type="Proteomes" id="UP000243053">
    <property type="component" value="Unassembled WGS sequence"/>
</dbReference>
<dbReference type="GO" id="GO:0042597">
    <property type="term" value="C:periplasmic space"/>
    <property type="evidence" value="ECO:0007669"/>
    <property type="project" value="UniProtKB-SubCell"/>
</dbReference>
<keyword evidence="5" id="KW-0677">Repeat</keyword>
<dbReference type="EMBL" id="MAAF01000120">
    <property type="protein sequence ID" value="OUR74907.1"/>
    <property type="molecule type" value="Genomic_DNA"/>
</dbReference>
<comment type="similarity">
    <text evidence="2">Belongs to the peptidase S1C family.</text>
</comment>
<dbReference type="Pfam" id="PF17820">
    <property type="entry name" value="PDZ_6"/>
    <property type="match status" value="1"/>
</dbReference>
<dbReference type="InterPro" id="IPR009003">
    <property type="entry name" value="Peptidase_S1_PA"/>
</dbReference>
<feature type="domain" description="PDZ" evidence="12">
    <location>
        <begin position="269"/>
        <end position="360"/>
    </location>
</feature>
<evidence type="ECO:0000256" key="3">
    <source>
        <dbReference type="ARBA" id="ARBA00022670"/>
    </source>
</evidence>
<evidence type="ECO:0000313" key="14">
    <source>
        <dbReference type="Proteomes" id="UP000243053"/>
    </source>
</evidence>
<dbReference type="Gene3D" id="2.30.42.10">
    <property type="match status" value="2"/>
</dbReference>
<evidence type="ECO:0000256" key="8">
    <source>
        <dbReference type="ARBA" id="ARBA00022825"/>
    </source>
</evidence>
<evidence type="ECO:0000256" key="1">
    <source>
        <dbReference type="ARBA" id="ARBA00004418"/>
    </source>
</evidence>
<dbReference type="InterPro" id="IPR011782">
    <property type="entry name" value="Pept_S1C_Do"/>
</dbReference>
<dbReference type="PRINTS" id="PR00834">
    <property type="entry name" value="PROTEASES2C"/>
</dbReference>
<evidence type="ECO:0000256" key="4">
    <source>
        <dbReference type="ARBA" id="ARBA00022729"/>
    </source>
</evidence>
<dbReference type="InterPro" id="IPR036034">
    <property type="entry name" value="PDZ_sf"/>
</dbReference>
<reference evidence="14" key="1">
    <citation type="journal article" date="2017" name="Proc. Natl. Acad. Sci. U.S.A.">
        <title>Simulation of Deepwater Horizon oil plume reveals substrate specialization within a complex community of hydrocarbon degraders.</title>
        <authorList>
            <person name="Hu P."/>
            <person name="Dubinsky E.A."/>
            <person name="Probst A.J."/>
            <person name="Wang J."/>
            <person name="Sieber C.M.K."/>
            <person name="Tom L.M."/>
            <person name="Gardinali P."/>
            <person name="Banfield J.F."/>
            <person name="Atlas R.M."/>
            <person name="Andersen G.L."/>
        </authorList>
    </citation>
    <scope>NUCLEOTIDE SEQUENCE [LARGE SCALE GENOMIC DNA]</scope>
</reference>
<organism evidence="13 14">
    <name type="scientific">Colwellia psychrerythraea</name>
    <name type="common">Vibrio psychroerythus</name>
    <dbReference type="NCBI Taxonomy" id="28229"/>
    <lineage>
        <taxon>Bacteria</taxon>
        <taxon>Pseudomonadati</taxon>
        <taxon>Pseudomonadota</taxon>
        <taxon>Gammaproteobacteria</taxon>
        <taxon>Alteromonadales</taxon>
        <taxon>Colwelliaceae</taxon>
        <taxon>Colwellia</taxon>
    </lineage>
</organism>
<dbReference type="SUPFAM" id="SSF50494">
    <property type="entry name" value="Trypsin-like serine proteases"/>
    <property type="match status" value="1"/>
</dbReference>
<dbReference type="AlphaFoldDB" id="A0A1Y5E2L4"/>
<evidence type="ECO:0000259" key="12">
    <source>
        <dbReference type="PROSITE" id="PS50106"/>
    </source>
</evidence>
<dbReference type="PANTHER" id="PTHR22939">
    <property type="entry name" value="SERINE PROTEASE FAMILY S1C HTRA-RELATED"/>
    <property type="match status" value="1"/>
</dbReference>
<feature type="binding site" evidence="10">
    <location>
        <position position="121"/>
    </location>
    <ligand>
        <name>substrate</name>
    </ligand>
</feature>
<accession>A0A1Y5E2L4</accession>
<evidence type="ECO:0000256" key="2">
    <source>
        <dbReference type="ARBA" id="ARBA00010541"/>
    </source>
</evidence>
<evidence type="ECO:0000256" key="5">
    <source>
        <dbReference type="ARBA" id="ARBA00022737"/>
    </source>
</evidence>
<dbReference type="InterPro" id="IPR001478">
    <property type="entry name" value="PDZ"/>
</dbReference>
<comment type="subcellular location">
    <subcellularLocation>
        <location evidence="1">Periplasm</location>
    </subcellularLocation>
</comment>
<dbReference type="FunFam" id="2.40.10.10:FF:000001">
    <property type="entry name" value="Periplasmic serine protease DegS"/>
    <property type="match status" value="1"/>
</dbReference>
<protein>
    <submittedName>
        <fullName evidence="13">Serine endoprotease DegQ</fullName>
    </submittedName>
</protein>
<evidence type="ECO:0000256" key="9">
    <source>
        <dbReference type="PIRSR" id="PIRSR611782-1"/>
    </source>
</evidence>
<dbReference type="CDD" id="cd10839">
    <property type="entry name" value="cpPDZ1_DegP-like"/>
    <property type="match status" value="1"/>
</dbReference>
<feature type="binding site" evidence="10">
    <location>
        <begin position="280"/>
        <end position="284"/>
    </location>
    <ligand>
        <name>substrate</name>
    </ligand>
</feature>
<feature type="domain" description="PDZ" evidence="12">
    <location>
        <begin position="366"/>
        <end position="455"/>
    </location>
</feature>
<dbReference type="Pfam" id="PF00595">
    <property type="entry name" value="PDZ"/>
    <property type="match status" value="1"/>
</dbReference>
<keyword evidence="7" id="KW-0378">Hydrolase</keyword>
<dbReference type="Gene3D" id="2.40.10.120">
    <property type="match status" value="1"/>
</dbReference>
<dbReference type="PROSITE" id="PS50106">
    <property type="entry name" value="PDZ"/>
    <property type="match status" value="2"/>
</dbReference>